<proteinExistence type="predicted"/>
<feature type="transmembrane region" description="Helical" evidence="1">
    <location>
        <begin position="448"/>
        <end position="472"/>
    </location>
</feature>
<feature type="transmembrane region" description="Helical" evidence="1">
    <location>
        <begin position="332"/>
        <end position="350"/>
    </location>
</feature>
<evidence type="ECO:0000313" key="4">
    <source>
        <dbReference type="Proteomes" id="UP000824201"/>
    </source>
</evidence>
<keyword evidence="1" id="KW-1133">Transmembrane helix</keyword>
<evidence type="ECO:0000259" key="2">
    <source>
        <dbReference type="Pfam" id="PF20578"/>
    </source>
</evidence>
<keyword evidence="1" id="KW-0812">Transmembrane</keyword>
<reference evidence="3" key="2">
    <citation type="journal article" date="2021" name="PeerJ">
        <title>Extensive microbial diversity within the chicken gut microbiome revealed by metagenomics and culture.</title>
        <authorList>
            <person name="Gilroy R."/>
            <person name="Ravi A."/>
            <person name="Getino M."/>
            <person name="Pursley I."/>
            <person name="Horton D.L."/>
            <person name="Alikhan N.F."/>
            <person name="Baker D."/>
            <person name="Gharbi K."/>
            <person name="Hall N."/>
            <person name="Watson M."/>
            <person name="Adriaenssens E.M."/>
            <person name="Foster-Nyarko E."/>
            <person name="Jarju S."/>
            <person name="Secka A."/>
            <person name="Antonio M."/>
            <person name="Oren A."/>
            <person name="Chaudhuri R.R."/>
            <person name="La Ragione R."/>
            <person name="Hildebrand F."/>
            <person name="Pallen M.J."/>
        </authorList>
    </citation>
    <scope>NUCLEOTIDE SEQUENCE</scope>
    <source>
        <strain evidence="3">ChiW13-3771</strain>
    </source>
</reference>
<organism evidence="3 4">
    <name type="scientific">Candidatus Fimimorpha faecalis</name>
    <dbReference type="NCBI Taxonomy" id="2840824"/>
    <lineage>
        <taxon>Bacteria</taxon>
        <taxon>Bacillati</taxon>
        <taxon>Bacillota</taxon>
        <taxon>Clostridia</taxon>
        <taxon>Eubacteriales</taxon>
        <taxon>Candidatus Fimimorpha</taxon>
    </lineage>
</organism>
<sequence length="473" mass="55044">MIYGIMAIILILFAFLKKSYRTERVKQYPKQWFQFLYPMGLWCYDQYSKLLRTQKREEEKKANAVYIKENASDKLELDIVKRSIWTWFCLLFGSILATILAFQTDSIQQEQLKRPEFGETQIYHVTVDGIGEEESIDITVDGKQPNEEGMKTIFDEQFEQLKDSILGSNPSLDQISTDLQLPSSIEYGIRVSWESNRPEIMNDQGKIQTENIEEHGEAVELSIRMTYSTYESVYQLAIVVVPKIKDQAFYFDKLRTVIQRKNQEEAEEEYLNLPESIEEISLHYKIKTDKSDKEIFVLSIVAAAIVFLIGYQNLNNQYKKRNHQMQIDYPSVVSKLNLLIGAGMAPRMAWKKMITDYEKRKKQIRYAYEEMIITKNSIESGYPENRAYGEFGRRCGIHCYLKLGNLLEQNLKQGTSGLNQKLEEEMIHALEERKNMALRLGEEAGTKLLIPMFLMLGIVIVVLIVPAFMSFYV</sequence>
<name>A0A9D1JE11_9FIRM</name>
<dbReference type="AlphaFoldDB" id="A0A9D1JE11"/>
<dbReference type="Proteomes" id="UP000824201">
    <property type="component" value="Unassembled WGS sequence"/>
</dbReference>
<dbReference type="EMBL" id="DVHN01000155">
    <property type="protein sequence ID" value="HIR89594.1"/>
    <property type="molecule type" value="Genomic_DNA"/>
</dbReference>
<evidence type="ECO:0000313" key="3">
    <source>
        <dbReference type="EMBL" id="HIR89594.1"/>
    </source>
</evidence>
<reference evidence="3" key="1">
    <citation type="submission" date="2020-10" db="EMBL/GenBank/DDBJ databases">
        <authorList>
            <person name="Gilroy R."/>
        </authorList>
    </citation>
    <scope>NUCLEOTIDE SEQUENCE</scope>
    <source>
        <strain evidence="3">ChiW13-3771</strain>
    </source>
</reference>
<comment type="caution">
    <text evidence="3">The sequence shown here is derived from an EMBL/GenBank/DDBJ whole genome shotgun (WGS) entry which is preliminary data.</text>
</comment>
<gene>
    <name evidence="3" type="ORF">IAC96_11665</name>
</gene>
<dbReference type="Pfam" id="PF20578">
    <property type="entry name" value="aBig_2"/>
    <property type="match status" value="1"/>
</dbReference>
<feature type="domain" description="Atrophied bacterial Ig" evidence="2">
    <location>
        <begin position="168"/>
        <end position="241"/>
    </location>
</feature>
<evidence type="ECO:0000256" key="1">
    <source>
        <dbReference type="SAM" id="Phobius"/>
    </source>
</evidence>
<feature type="transmembrane region" description="Helical" evidence="1">
    <location>
        <begin position="295"/>
        <end position="312"/>
    </location>
</feature>
<accession>A0A9D1JE11</accession>
<feature type="transmembrane region" description="Helical" evidence="1">
    <location>
        <begin position="84"/>
        <end position="104"/>
    </location>
</feature>
<protein>
    <submittedName>
        <fullName evidence="3">Secretion protein F</fullName>
    </submittedName>
</protein>
<keyword evidence="1" id="KW-0472">Membrane</keyword>
<dbReference type="InterPro" id="IPR046780">
    <property type="entry name" value="aBig_2"/>
</dbReference>